<reference evidence="2 3" key="1">
    <citation type="journal article" date="2017" name="Nat. Microbiol.">
        <title>Natural product diversity associated with the nematode symbionts Photorhabdus and Xenorhabdus.</title>
        <authorList>
            <person name="Tobias N.J."/>
            <person name="Wolff H."/>
            <person name="Djahanschiri B."/>
            <person name="Grundmann F."/>
            <person name="Kronenwerth M."/>
            <person name="Shi Y.M."/>
            <person name="Simonyi S."/>
            <person name="Grun P."/>
            <person name="Shapiro-Ilan D."/>
            <person name="Pidot S.J."/>
            <person name="Stinear T.P."/>
            <person name="Ebersberger I."/>
            <person name="Bode H.B."/>
        </authorList>
    </citation>
    <scope>NUCLEOTIDE SEQUENCE [LARGE SCALE GENOMIC DNA]</scope>
    <source>
        <strain evidence="2 3">DSM 17904</strain>
    </source>
</reference>
<evidence type="ECO:0000313" key="3">
    <source>
        <dbReference type="Proteomes" id="UP000222366"/>
    </source>
</evidence>
<dbReference type="RefSeq" id="WP_099112025.1">
    <property type="nucleotide sequence ID" value="NZ_CAWNRH010000141.1"/>
</dbReference>
<accession>A0A2D0KAT1</accession>
<name>A0A2D0KAT1_9GAMM</name>
<organism evidence="2 3">
    <name type="scientific">Xenorhabdus stockiae</name>
    <dbReference type="NCBI Taxonomy" id="351614"/>
    <lineage>
        <taxon>Bacteria</taxon>
        <taxon>Pseudomonadati</taxon>
        <taxon>Pseudomonadota</taxon>
        <taxon>Gammaproteobacteria</taxon>
        <taxon>Enterobacterales</taxon>
        <taxon>Morganellaceae</taxon>
        <taxon>Xenorhabdus</taxon>
    </lineage>
</organism>
<evidence type="ECO:0000256" key="1">
    <source>
        <dbReference type="SAM" id="SignalP"/>
    </source>
</evidence>
<gene>
    <name evidence="2" type="ORF">Xsto_03893</name>
</gene>
<dbReference type="AlphaFoldDB" id="A0A2D0KAT1"/>
<comment type="caution">
    <text evidence="2">The sequence shown here is derived from an EMBL/GenBank/DDBJ whole genome shotgun (WGS) entry which is preliminary data.</text>
</comment>
<dbReference type="EMBL" id="NJAJ01000063">
    <property type="protein sequence ID" value="PHM60556.1"/>
    <property type="molecule type" value="Genomic_DNA"/>
</dbReference>
<evidence type="ECO:0008006" key="4">
    <source>
        <dbReference type="Google" id="ProtNLM"/>
    </source>
</evidence>
<sequence length="158" mass="18170">MKKALVVGVLTLSFCGYGFAGSNIKDDIIGTWAMLPTIEGFANVIEFRPDNTEYFYPFTCDWDNRKVIKGTMYKGKMIGEPVEKYIYTHTISDDLISVTFNNEKEPFITLKFKGIEKVGRKTFMNLTKIDKLGNEEINFSYVKTDKIQPVCPPYFEKE</sequence>
<feature type="chain" id="PRO_5012858623" description="Lipocalin-like domain-containing protein" evidence="1">
    <location>
        <begin position="21"/>
        <end position="158"/>
    </location>
</feature>
<dbReference type="Proteomes" id="UP000222366">
    <property type="component" value="Unassembled WGS sequence"/>
</dbReference>
<feature type="signal peptide" evidence="1">
    <location>
        <begin position="1"/>
        <end position="20"/>
    </location>
</feature>
<evidence type="ECO:0000313" key="2">
    <source>
        <dbReference type="EMBL" id="PHM60556.1"/>
    </source>
</evidence>
<proteinExistence type="predicted"/>
<keyword evidence="1" id="KW-0732">Signal</keyword>
<keyword evidence="3" id="KW-1185">Reference proteome</keyword>
<protein>
    <recommendedName>
        <fullName evidence="4">Lipocalin-like domain-containing protein</fullName>
    </recommendedName>
</protein>